<dbReference type="CDD" id="cd01647">
    <property type="entry name" value="RT_LTR"/>
    <property type="match status" value="1"/>
</dbReference>
<dbReference type="Pfam" id="PF17921">
    <property type="entry name" value="Integrase_H2C2"/>
    <property type="match status" value="1"/>
</dbReference>
<evidence type="ECO:0000259" key="2">
    <source>
        <dbReference type="PROSITE" id="PS50878"/>
    </source>
</evidence>
<dbReference type="InterPro" id="IPR012337">
    <property type="entry name" value="RNaseH-like_sf"/>
</dbReference>
<dbReference type="Pfam" id="PF00078">
    <property type="entry name" value="RVT_1"/>
    <property type="match status" value="1"/>
</dbReference>
<dbReference type="FunFam" id="3.30.420.10:FF:000063">
    <property type="entry name" value="Retrovirus-related Pol polyprotein from transposon 297-like Protein"/>
    <property type="match status" value="1"/>
</dbReference>
<dbReference type="Gene3D" id="3.30.70.270">
    <property type="match status" value="1"/>
</dbReference>
<protein>
    <submittedName>
        <fullName evidence="4">Transposon Ty3-I Gag-Pol polyprotein</fullName>
    </submittedName>
</protein>
<dbReference type="Gene3D" id="3.30.420.10">
    <property type="entry name" value="Ribonuclease H-like superfamily/Ribonuclease H"/>
    <property type="match status" value="1"/>
</dbReference>
<dbReference type="InterPro" id="IPR043502">
    <property type="entry name" value="DNA/RNA_pol_sf"/>
</dbReference>
<dbReference type="Proteomes" id="UP001249851">
    <property type="component" value="Unassembled WGS sequence"/>
</dbReference>
<dbReference type="PROSITE" id="PS50878">
    <property type="entry name" value="RT_POL"/>
    <property type="match status" value="1"/>
</dbReference>
<evidence type="ECO:0000256" key="1">
    <source>
        <dbReference type="SAM" id="MobiDB-lite"/>
    </source>
</evidence>
<dbReference type="InterPro" id="IPR036397">
    <property type="entry name" value="RNaseH_sf"/>
</dbReference>
<evidence type="ECO:0000313" key="4">
    <source>
        <dbReference type="EMBL" id="KAK2571051.1"/>
    </source>
</evidence>
<reference evidence="4" key="2">
    <citation type="journal article" date="2023" name="Science">
        <title>Genomic signatures of disease resistance in endangered staghorn corals.</title>
        <authorList>
            <person name="Vollmer S.V."/>
            <person name="Selwyn J.D."/>
            <person name="Despard B.A."/>
            <person name="Roesel C.L."/>
        </authorList>
    </citation>
    <scope>NUCLEOTIDE SEQUENCE</scope>
    <source>
        <strain evidence="4">K2</strain>
    </source>
</reference>
<feature type="domain" description="Reverse transcriptase" evidence="2">
    <location>
        <begin position="328"/>
        <end position="513"/>
    </location>
</feature>
<accession>A0AAD9VE26</accession>
<name>A0AAD9VE26_ACRCE</name>
<feature type="domain" description="Integrase catalytic" evidence="3">
    <location>
        <begin position="790"/>
        <end position="951"/>
    </location>
</feature>
<evidence type="ECO:0000259" key="3">
    <source>
        <dbReference type="PROSITE" id="PS50994"/>
    </source>
</evidence>
<dbReference type="Gene3D" id="1.10.340.70">
    <property type="match status" value="1"/>
</dbReference>
<dbReference type="InterPro" id="IPR000477">
    <property type="entry name" value="RT_dom"/>
</dbReference>
<evidence type="ECO:0000313" key="5">
    <source>
        <dbReference type="Proteomes" id="UP001249851"/>
    </source>
</evidence>
<reference evidence="4" key="1">
    <citation type="journal article" date="2023" name="G3 (Bethesda)">
        <title>Whole genome assembly and annotation of the endangered Caribbean coral Acropora cervicornis.</title>
        <authorList>
            <person name="Selwyn J.D."/>
            <person name="Vollmer S.V."/>
        </authorList>
    </citation>
    <scope>NUCLEOTIDE SEQUENCE</scope>
    <source>
        <strain evidence="4">K2</strain>
    </source>
</reference>
<dbReference type="InterPro" id="IPR050951">
    <property type="entry name" value="Retrovirus_Pol_polyprotein"/>
</dbReference>
<dbReference type="InterPro" id="IPR043128">
    <property type="entry name" value="Rev_trsase/Diguanyl_cyclase"/>
</dbReference>
<dbReference type="FunFam" id="1.10.340.70:FF:000003">
    <property type="entry name" value="Protein CBG25708"/>
    <property type="match status" value="1"/>
</dbReference>
<dbReference type="Pfam" id="PF17919">
    <property type="entry name" value="RT_RNaseH_2"/>
    <property type="match status" value="1"/>
</dbReference>
<feature type="region of interest" description="Disordered" evidence="1">
    <location>
        <begin position="1042"/>
        <end position="1082"/>
    </location>
</feature>
<dbReference type="InterPro" id="IPR001584">
    <property type="entry name" value="Integrase_cat-core"/>
</dbReference>
<dbReference type="PANTHER" id="PTHR37984:SF8">
    <property type="entry name" value="CCHC-TYPE DOMAIN-CONTAINING PROTEIN"/>
    <property type="match status" value="1"/>
</dbReference>
<dbReference type="PROSITE" id="PS50994">
    <property type="entry name" value="INTEGRASE"/>
    <property type="match status" value="1"/>
</dbReference>
<dbReference type="EMBL" id="JARQWQ010000006">
    <property type="protein sequence ID" value="KAK2571051.1"/>
    <property type="molecule type" value="Genomic_DNA"/>
</dbReference>
<dbReference type="PANTHER" id="PTHR37984">
    <property type="entry name" value="PROTEIN CBG26694"/>
    <property type="match status" value="1"/>
</dbReference>
<dbReference type="InterPro" id="IPR041577">
    <property type="entry name" value="RT_RNaseH_2"/>
</dbReference>
<dbReference type="AlphaFoldDB" id="A0AAD9VE26"/>
<dbReference type="GO" id="GO:0003676">
    <property type="term" value="F:nucleic acid binding"/>
    <property type="evidence" value="ECO:0007669"/>
    <property type="project" value="InterPro"/>
</dbReference>
<dbReference type="InterPro" id="IPR041588">
    <property type="entry name" value="Integrase_H2C2"/>
</dbReference>
<sequence>MSDEEADGAPVQNAAAHFSGNIMNFERPKFNARQENRLEALKAFKKKCGYIFKGSLVNISEERKCILVQDWLGPEGQKIYDSLDWGEDEDVNNYELMWTKLEGAVSAECNEIVASKKFKERVQKPKETITSFVTDLMLLVKDCNYIDEDRQIDSGSTCSILPVGVYKEISGDHDLQDLNTTVRPTLSLYDEKTKIQTLGTRKCFVVNPATGEEVIIQFRIVNEDLTPLIGLSDSEELKLIELLRENIATLDSGKPHVPSSALELHTPLTMANILSKYAAVFDNSVGKLEGELHLYTKQDVTPSKAAPREIPLSVKNKLIAEIKDLQEQGIIEKVTEPTDWVSAPTIVNKPSAKNGLRLCIDSRPLNTALRRSEYPIPTVDQLLTEISNAKVFTLADIKSVFWHVPLDEPSSLLTTFNTPVGRMKWNRMPFGISVAPEEFQRRIDESLEGLEGTKAIADDILIWGDGNTIEEATSNHDARLSALLERCQQKHIKLNVDKFQLRKTELSYMGVTLTDKGVKPDPRKQDSIQAMPAPTNKEEVRRLLEANKQQAFEDIKALISSAPLLKYFNPDLPVEIQTDASSSGLGACLMQGGQPVQYASRALTETEKRYSQIEKEMLSVVFVVKGKDLLIADALSRSHTRSQSEEEIETIGLVIQDQSVTSHLREIAEETAKDNVLQSVIRLISENWSISKRRIPTEVFPFWSCKDQLSFNDGIIYRGDRIVVPATLRKSLTEKLHQAHMGVESTLRRARTSLWWPGMNSQLKQFISSCQVCQSFQRNNPKETLMSHCIPDRPWSKIAADPFEFKGEHYLVLVDYYSDWIEFDKMRDQTATETIALLLKQFSRWGLPDEIVTDCGKNFDSKEFSQFCQRKQIKHTKSSPHHHQSNGKAESAVKIAKSILRKTENSALNPYEALLDQHNTPTVDMTTSPAQRFLHRRLKSEIPMKATLLTPEIAETVLKEKTKKTTKSQLYYNRTAKDLSVLKPGDTVTIKPERLTKGQQWRKGLIVQKHPFRAYDVEVDGKLLRTNRVHLKPAVKPLNLDKRQSAQNPKADVKVRASETKTSSSNSVPSPPKLKSQPTQPVKFAKKMELVVAHRTRSGRLVKVPTRYSS</sequence>
<proteinExistence type="predicted"/>
<comment type="caution">
    <text evidence="4">The sequence shown here is derived from an EMBL/GenBank/DDBJ whole genome shotgun (WGS) entry which is preliminary data.</text>
</comment>
<gene>
    <name evidence="4" type="ORF">P5673_003594</name>
</gene>
<dbReference type="GO" id="GO:0015074">
    <property type="term" value="P:DNA integration"/>
    <property type="evidence" value="ECO:0007669"/>
    <property type="project" value="InterPro"/>
</dbReference>
<dbReference type="Gene3D" id="3.10.10.10">
    <property type="entry name" value="HIV Type 1 Reverse Transcriptase, subunit A, domain 1"/>
    <property type="match status" value="1"/>
</dbReference>
<dbReference type="SUPFAM" id="SSF53098">
    <property type="entry name" value="Ribonuclease H-like"/>
    <property type="match status" value="1"/>
</dbReference>
<dbReference type="SUPFAM" id="SSF56672">
    <property type="entry name" value="DNA/RNA polymerases"/>
    <property type="match status" value="1"/>
</dbReference>
<organism evidence="4 5">
    <name type="scientific">Acropora cervicornis</name>
    <name type="common">Staghorn coral</name>
    <dbReference type="NCBI Taxonomy" id="6130"/>
    <lineage>
        <taxon>Eukaryota</taxon>
        <taxon>Metazoa</taxon>
        <taxon>Cnidaria</taxon>
        <taxon>Anthozoa</taxon>
        <taxon>Hexacorallia</taxon>
        <taxon>Scleractinia</taxon>
        <taxon>Astrocoeniina</taxon>
        <taxon>Acroporidae</taxon>
        <taxon>Acropora</taxon>
    </lineage>
</organism>
<dbReference type="Pfam" id="PF00665">
    <property type="entry name" value="rve"/>
    <property type="match status" value="1"/>
</dbReference>
<keyword evidence="5" id="KW-1185">Reference proteome</keyword>